<sequence length="214" mass="23432">MQHELTQRERFILLALMVHEPPTDVTNTALKASFGLDVGAGERENLAAAGYLTFLRARSSGQPYLYELTAAGRERAVEELAGSADPKSAINLRVVYALFNAVHRFLQRNHVPAEAVFNADRHDIGGDLDSPVGDAVAKEYGNLAEGPGAWVPLRALRDALPNIDRGELDDTLKLLLRRRVIRLTSEANRRTLSEADKAAALNIGGDDKHWMAIA</sequence>
<gene>
    <name evidence="1" type="ORF">GFD30_25355</name>
</gene>
<dbReference type="EMBL" id="WIAO01000062">
    <property type="protein sequence ID" value="MQM28862.1"/>
    <property type="molecule type" value="Genomic_DNA"/>
</dbReference>
<dbReference type="Proteomes" id="UP000477750">
    <property type="component" value="Unassembled WGS sequence"/>
</dbReference>
<dbReference type="AlphaFoldDB" id="A0A6L5GGP0"/>
<dbReference type="RefSeq" id="WP_153027942.1">
    <property type="nucleotide sequence ID" value="NZ_WIAO01000062.1"/>
</dbReference>
<comment type="caution">
    <text evidence="1">The sequence shown here is derived from an EMBL/GenBank/DDBJ whole genome shotgun (WGS) entry which is preliminary data.</text>
</comment>
<evidence type="ECO:0000313" key="2">
    <source>
        <dbReference type="Proteomes" id="UP000477750"/>
    </source>
</evidence>
<organism evidence="1 2">
    <name type="scientific">Glycomyces albidus</name>
    <dbReference type="NCBI Taxonomy" id="2656774"/>
    <lineage>
        <taxon>Bacteria</taxon>
        <taxon>Bacillati</taxon>
        <taxon>Actinomycetota</taxon>
        <taxon>Actinomycetes</taxon>
        <taxon>Glycomycetales</taxon>
        <taxon>Glycomycetaceae</taxon>
        <taxon>Glycomyces</taxon>
    </lineage>
</organism>
<protein>
    <submittedName>
        <fullName evidence="1">Uncharacterized protein</fullName>
    </submittedName>
</protein>
<name>A0A6L5GGP0_9ACTN</name>
<accession>A0A6L5GGP0</accession>
<proteinExistence type="predicted"/>
<keyword evidence="2" id="KW-1185">Reference proteome</keyword>
<evidence type="ECO:0000313" key="1">
    <source>
        <dbReference type="EMBL" id="MQM28862.1"/>
    </source>
</evidence>
<reference evidence="1 2" key="1">
    <citation type="submission" date="2019-10" db="EMBL/GenBank/DDBJ databases">
        <title>Glycomyces albidus sp. nov., a novel actinomycete isolated from rhizosphere soil of wheat (Triticum aestivum L.).</title>
        <authorList>
            <person name="Qian L."/>
        </authorList>
    </citation>
    <scope>NUCLEOTIDE SEQUENCE [LARGE SCALE GENOMIC DNA]</scope>
    <source>
        <strain evidence="1 2">NEAU-7082</strain>
    </source>
</reference>